<gene>
    <name evidence="4" type="ORF">ACFOKA_11245</name>
</gene>
<keyword evidence="1 2" id="KW-0732">Signal</keyword>
<dbReference type="InterPro" id="IPR001254">
    <property type="entry name" value="Trypsin_dom"/>
</dbReference>
<dbReference type="RefSeq" id="WP_194213861.1">
    <property type="nucleotide sequence ID" value="NZ_CP061205.1"/>
</dbReference>
<accession>A0ABV7D698</accession>
<dbReference type="EMBL" id="JBHRSL010000010">
    <property type="protein sequence ID" value="MFC3052477.1"/>
    <property type="molecule type" value="Genomic_DNA"/>
</dbReference>
<evidence type="ECO:0000259" key="3">
    <source>
        <dbReference type="PROSITE" id="PS50240"/>
    </source>
</evidence>
<dbReference type="Proteomes" id="UP001595444">
    <property type="component" value="Unassembled WGS sequence"/>
</dbReference>
<dbReference type="InterPro" id="IPR050966">
    <property type="entry name" value="Glutamyl_endopeptidase"/>
</dbReference>
<dbReference type="InterPro" id="IPR009003">
    <property type="entry name" value="Peptidase_S1_PA"/>
</dbReference>
<keyword evidence="5" id="KW-1185">Reference proteome</keyword>
<dbReference type="GO" id="GO:0016787">
    <property type="term" value="F:hydrolase activity"/>
    <property type="evidence" value="ECO:0007669"/>
    <property type="project" value="UniProtKB-KW"/>
</dbReference>
<comment type="caution">
    <text evidence="4">The sequence shown here is derived from an EMBL/GenBank/DDBJ whole genome shotgun (WGS) entry which is preliminary data.</text>
</comment>
<dbReference type="SUPFAM" id="SSF50494">
    <property type="entry name" value="Trypsin-like serine proteases"/>
    <property type="match status" value="1"/>
</dbReference>
<keyword evidence="4" id="KW-0378">Hydrolase</keyword>
<dbReference type="PROSITE" id="PS50240">
    <property type="entry name" value="TRYPSIN_DOM"/>
    <property type="match status" value="1"/>
</dbReference>
<dbReference type="InterPro" id="IPR043504">
    <property type="entry name" value="Peptidase_S1_PA_chymotrypsin"/>
</dbReference>
<dbReference type="PANTHER" id="PTHR15462:SF8">
    <property type="entry name" value="SERINE PROTEASE"/>
    <property type="match status" value="1"/>
</dbReference>
<dbReference type="InterPro" id="IPR018114">
    <property type="entry name" value="TRYPSIN_HIS"/>
</dbReference>
<dbReference type="InterPro" id="IPR001314">
    <property type="entry name" value="Peptidase_S1A"/>
</dbReference>
<feature type="domain" description="Peptidase S1" evidence="3">
    <location>
        <begin position="45"/>
        <end position="248"/>
    </location>
</feature>
<dbReference type="PRINTS" id="PR00722">
    <property type="entry name" value="CHYMOTRYPSIN"/>
</dbReference>
<evidence type="ECO:0000256" key="2">
    <source>
        <dbReference type="SAM" id="SignalP"/>
    </source>
</evidence>
<dbReference type="Pfam" id="PF00089">
    <property type="entry name" value="Trypsin"/>
    <property type="match status" value="1"/>
</dbReference>
<evidence type="ECO:0000256" key="1">
    <source>
        <dbReference type="ARBA" id="ARBA00022729"/>
    </source>
</evidence>
<dbReference type="EC" id="3.4.21.-" evidence="4"/>
<proteinExistence type="predicted"/>
<reference evidence="5" key="1">
    <citation type="journal article" date="2019" name="Int. J. Syst. Evol. Microbiol.">
        <title>The Global Catalogue of Microorganisms (GCM) 10K type strain sequencing project: providing services to taxonomists for standard genome sequencing and annotation.</title>
        <authorList>
            <consortium name="The Broad Institute Genomics Platform"/>
            <consortium name="The Broad Institute Genome Sequencing Center for Infectious Disease"/>
            <person name="Wu L."/>
            <person name="Ma J."/>
        </authorList>
    </citation>
    <scope>NUCLEOTIDE SEQUENCE [LARGE SCALE GENOMIC DNA]</scope>
    <source>
        <strain evidence="5">KCTC 62164</strain>
    </source>
</reference>
<dbReference type="Gene3D" id="2.40.10.10">
    <property type="entry name" value="Trypsin-like serine proteases"/>
    <property type="match status" value="2"/>
</dbReference>
<organism evidence="4 5">
    <name type="scientific">Kordiimonas pumila</name>
    <dbReference type="NCBI Taxonomy" id="2161677"/>
    <lineage>
        <taxon>Bacteria</taxon>
        <taxon>Pseudomonadati</taxon>
        <taxon>Pseudomonadota</taxon>
        <taxon>Alphaproteobacteria</taxon>
        <taxon>Kordiimonadales</taxon>
        <taxon>Kordiimonadaceae</taxon>
        <taxon>Kordiimonas</taxon>
    </lineage>
</organism>
<name>A0ABV7D698_9PROT</name>
<dbReference type="PANTHER" id="PTHR15462">
    <property type="entry name" value="SERINE PROTEASE"/>
    <property type="match status" value="1"/>
</dbReference>
<sequence length="292" mass="31656">MTTKPHTALCMRLLACLVFLSVCVKANDEPYTRKDIPSDQLPNTVVSSFHRRAVDSHEAPWRSIGRVNVGGLVHCSGTLIAPSIVLTAAHCLFDARQQKMVVPGTVHFLAGYAKGEYIAHSRVTRYVTSPGFDGTRGPSQENLPFDWALMTLTDPLGDMVGYMALHSNLTNIPPTENGARPKVSLPTTHVTTAGYPKDRAHVLSLEENCDIKAVLHLGHILMTDCIAIPGDSGGPMMQQEKGAWVIIGTQTAATQIGRTHVGVGVSALAFRHDLTLLLAEEEQKFATIDDKN</sequence>
<evidence type="ECO:0000313" key="4">
    <source>
        <dbReference type="EMBL" id="MFC3052477.1"/>
    </source>
</evidence>
<evidence type="ECO:0000313" key="5">
    <source>
        <dbReference type="Proteomes" id="UP001595444"/>
    </source>
</evidence>
<feature type="signal peptide" evidence="2">
    <location>
        <begin position="1"/>
        <end position="26"/>
    </location>
</feature>
<dbReference type="PROSITE" id="PS00134">
    <property type="entry name" value="TRYPSIN_HIS"/>
    <property type="match status" value="1"/>
</dbReference>
<dbReference type="SMART" id="SM00020">
    <property type="entry name" value="Tryp_SPc"/>
    <property type="match status" value="1"/>
</dbReference>
<feature type="chain" id="PRO_5045101441" evidence="2">
    <location>
        <begin position="27"/>
        <end position="292"/>
    </location>
</feature>
<protein>
    <submittedName>
        <fullName evidence="4">Trypsin-like serine peptidase</fullName>
        <ecNumber evidence="4">3.4.21.-</ecNumber>
    </submittedName>
</protein>